<feature type="region of interest" description="Disordered" evidence="1">
    <location>
        <begin position="71"/>
        <end position="97"/>
    </location>
</feature>
<evidence type="ECO:0000313" key="2">
    <source>
        <dbReference type="EMBL" id="KZV39528.1"/>
    </source>
</evidence>
<organism evidence="2 3">
    <name type="scientific">Dorcoceras hygrometricum</name>
    <dbReference type="NCBI Taxonomy" id="472368"/>
    <lineage>
        <taxon>Eukaryota</taxon>
        <taxon>Viridiplantae</taxon>
        <taxon>Streptophyta</taxon>
        <taxon>Embryophyta</taxon>
        <taxon>Tracheophyta</taxon>
        <taxon>Spermatophyta</taxon>
        <taxon>Magnoliopsida</taxon>
        <taxon>eudicotyledons</taxon>
        <taxon>Gunneridae</taxon>
        <taxon>Pentapetalae</taxon>
        <taxon>asterids</taxon>
        <taxon>lamiids</taxon>
        <taxon>Lamiales</taxon>
        <taxon>Gesneriaceae</taxon>
        <taxon>Didymocarpoideae</taxon>
        <taxon>Trichosporeae</taxon>
        <taxon>Loxocarpinae</taxon>
        <taxon>Dorcoceras</taxon>
    </lineage>
</organism>
<dbReference type="AlphaFoldDB" id="A0A2Z7C0Z8"/>
<evidence type="ECO:0000256" key="1">
    <source>
        <dbReference type="SAM" id="MobiDB-lite"/>
    </source>
</evidence>
<evidence type="ECO:0000313" key="3">
    <source>
        <dbReference type="Proteomes" id="UP000250235"/>
    </source>
</evidence>
<reference evidence="2 3" key="1">
    <citation type="journal article" date="2015" name="Proc. Natl. Acad. Sci. U.S.A.">
        <title>The resurrection genome of Boea hygrometrica: A blueprint for survival of dehydration.</title>
        <authorList>
            <person name="Xiao L."/>
            <person name="Yang G."/>
            <person name="Zhang L."/>
            <person name="Yang X."/>
            <person name="Zhao S."/>
            <person name="Ji Z."/>
            <person name="Zhou Q."/>
            <person name="Hu M."/>
            <person name="Wang Y."/>
            <person name="Chen M."/>
            <person name="Xu Y."/>
            <person name="Jin H."/>
            <person name="Xiao X."/>
            <person name="Hu G."/>
            <person name="Bao F."/>
            <person name="Hu Y."/>
            <person name="Wan P."/>
            <person name="Li L."/>
            <person name="Deng X."/>
            <person name="Kuang T."/>
            <person name="Xiang C."/>
            <person name="Zhu J.K."/>
            <person name="Oliver M.J."/>
            <person name="He Y."/>
        </authorList>
    </citation>
    <scope>NUCLEOTIDE SEQUENCE [LARGE SCALE GENOMIC DNA]</scope>
    <source>
        <strain evidence="3">cv. XS01</strain>
    </source>
</reference>
<keyword evidence="3" id="KW-1185">Reference proteome</keyword>
<dbReference type="EMBL" id="KV000924">
    <property type="protein sequence ID" value="KZV39528.1"/>
    <property type="molecule type" value="Genomic_DNA"/>
</dbReference>
<protein>
    <submittedName>
        <fullName evidence="2">Uncharacterized protein</fullName>
    </submittedName>
</protein>
<dbReference type="Proteomes" id="UP000250235">
    <property type="component" value="Unassembled WGS sequence"/>
</dbReference>
<name>A0A2Z7C0Z8_9LAMI</name>
<accession>A0A2Z7C0Z8</accession>
<sequence length="200" mass="22978">MDHHPPILLSHRATTSPSNPNTAISQFIQARFHAELQAQDPYLVFLCNNYHKTGPRDLDCNLLITHNRSQAQHKRSRPTIETHGWESFTPPAIKSNNTTNRKLKQRLILRSQQQFEVLPQRRNTRRRQQLRDLALANNSLQELYRMEELLERSPTLPCTYQTTVGNDGNSPEKLTVNSTRARRTEVDNQDNISLSMGSGA</sequence>
<feature type="region of interest" description="Disordered" evidence="1">
    <location>
        <begin position="1"/>
        <end position="20"/>
    </location>
</feature>
<gene>
    <name evidence="2" type="ORF">F511_35777</name>
</gene>
<proteinExistence type="predicted"/>